<keyword evidence="1" id="KW-0472">Membrane</keyword>
<reference evidence="2" key="2">
    <citation type="submission" date="2011-11" db="EMBL/GenBank/DDBJ databases">
        <authorList>
            <person name="Barker E."/>
        </authorList>
    </citation>
    <scope>NUCLEOTIDE SEQUENCE</scope>
    <source>
        <strain evidence="2">Birmingham 1</strain>
    </source>
</reference>
<dbReference type="PATRIC" id="fig|1116213.3.peg.107"/>
<evidence type="ECO:0000256" key="1">
    <source>
        <dbReference type="SAM" id="Phobius"/>
    </source>
</evidence>
<accession>G8C2R8</accession>
<dbReference type="EMBL" id="HE613254">
    <property type="protein sequence ID" value="CCE66616.1"/>
    <property type="molecule type" value="Genomic_DNA"/>
</dbReference>
<dbReference type="HOGENOM" id="CLU_1281243_0_0_14"/>
<name>G8C2R8_9MOLU</name>
<keyword evidence="1" id="KW-0812">Transmembrane</keyword>
<feature type="transmembrane region" description="Helical" evidence="1">
    <location>
        <begin position="7"/>
        <end position="27"/>
    </location>
</feature>
<reference evidence="2" key="1">
    <citation type="submission" date="2011-11" db="EMBL/GenBank/DDBJ databases">
        <title>Complete genome sequence of Candidatus Mycoplasma haemominutum.</title>
        <authorList>
            <person name="Barker E.N."/>
            <person name="Darby A.C."/>
            <person name="Helps C.R."/>
            <person name="Peters I.R."/>
            <person name="Hughes M.A."/>
            <person name="Radford A.D."/>
            <person name="Novacco M."/>
            <person name="Boretti F."/>
            <person name="Hofmann-Lehmann R."/>
            <person name="Tasker S."/>
        </authorList>
    </citation>
    <scope>NUCLEOTIDE SEQUENCE</scope>
    <source>
        <strain evidence="2">Birmingham 1</strain>
    </source>
</reference>
<gene>
    <name evidence="2" type="ORF">MHM_00980</name>
</gene>
<organism evidence="2">
    <name type="scientific">Candidatus Mycoplasma haematominutum 'Birmingham 1'</name>
    <dbReference type="NCBI Taxonomy" id="1116213"/>
    <lineage>
        <taxon>Bacteria</taxon>
        <taxon>Bacillati</taxon>
        <taxon>Mycoplasmatota</taxon>
        <taxon>Mollicutes</taxon>
        <taxon>Mycoplasmataceae</taxon>
        <taxon>Mycoplasma</taxon>
    </lineage>
</organism>
<proteinExistence type="predicted"/>
<evidence type="ECO:0000313" key="2">
    <source>
        <dbReference type="EMBL" id="CCE66616.1"/>
    </source>
</evidence>
<protein>
    <submittedName>
        <fullName evidence="2">Uncharacterized protein</fullName>
    </submittedName>
</protein>
<keyword evidence="1" id="KW-1133">Transmembrane helix</keyword>
<sequence length="223" mass="25146">MKPAVKPLLYLGCATGTTCSIVIPVALQLNRGDEKNHTIANDLASDEDSVQGPNGLILPPPSIAGRNHILGNEDDHIDIEGQTFERLWDKVHLNYKSAQVEGNTLNTSSLKNQLNKTLEAMGATELNVWKLEAQDWRNCKGNQVHSTTFCGYLEIKNESHRFKIKITSELENWKLTVVRKKDNDSEIFLEASQTWTPLKDIEFNNLTTFRNTDEGGWKKLNLN</sequence>
<dbReference type="AlphaFoldDB" id="G8C2R8"/>
<dbReference type="KEGG" id="mhb:MHM_00980"/>
<dbReference type="RefSeq" id="WP_015511481.1">
    <property type="nucleotide sequence ID" value="NC_021007.1"/>
</dbReference>